<dbReference type="AlphaFoldDB" id="A0A821VQP3"/>
<organism evidence="1 2">
    <name type="scientific">Pieris macdunnoughi</name>
    <dbReference type="NCBI Taxonomy" id="345717"/>
    <lineage>
        <taxon>Eukaryota</taxon>
        <taxon>Metazoa</taxon>
        <taxon>Ecdysozoa</taxon>
        <taxon>Arthropoda</taxon>
        <taxon>Hexapoda</taxon>
        <taxon>Insecta</taxon>
        <taxon>Pterygota</taxon>
        <taxon>Neoptera</taxon>
        <taxon>Endopterygota</taxon>
        <taxon>Lepidoptera</taxon>
        <taxon>Glossata</taxon>
        <taxon>Ditrysia</taxon>
        <taxon>Papilionoidea</taxon>
        <taxon>Pieridae</taxon>
        <taxon>Pierinae</taxon>
        <taxon>Pieris</taxon>
    </lineage>
</organism>
<reference evidence="1" key="1">
    <citation type="submission" date="2021-02" db="EMBL/GenBank/DDBJ databases">
        <authorList>
            <person name="Steward A R."/>
        </authorList>
    </citation>
    <scope>NUCLEOTIDE SEQUENCE</scope>
</reference>
<evidence type="ECO:0000313" key="1">
    <source>
        <dbReference type="EMBL" id="CAF4910903.1"/>
    </source>
</evidence>
<proteinExistence type="predicted"/>
<comment type="caution">
    <text evidence="1">The sequence shown here is derived from an EMBL/GenBank/DDBJ whole genome shotgun (WGS) entry which is preliminary data.</text>
</comment>
<accession>A0A821VQP3</accession>
<dbReference type="Proteomes" id="UP000663880">
    <property type="component" value="Unassembled WGS sequence"/>
</dbReference>
<dbReference type="EMBL" id="CAJOBZ010000045">
    <property type="protein sequence ID" value="CAF4910903.1"/>
    <property type="molecule type" value="Genomic_DNA"/>
</dbReference>
<sequence>MLEIRIHLQQSATVWQHNNSKHNDIIGGGIEGRRDAGRMRCFDGQGRGRAILLRAAAAASLTSALLSGN</sequence>
<evidence type="ECO:0000313" key="2">
    <source>
        <dbReference type="Proteomes" id="UP000663880"/>
    </source>
</evidence>
<protein>
    <submittedName>
        <fullName evidence="1">Uncharacterized protein</fullName>
    </submittedName>
</protein>
<keyword evidence="2" id="KW-1185">Reference proteome</keyword>
<name>A0A821VQP3_9NEOP</name>
<gene>
    <name evidence="1" type="ORF">PMACD_LOCUS12125</name>
</gene>